<proteinExistence type="inferred from homology"/>
<dbReference type="Pfam" id="PF03901">
    <property type="entry name" value="Glyco_transf_22"/>
    <property type="match status" value="1"/>
</dbReference>
<keyword evidence="2 8" id="KW-0328">Glycosyltransferase</keyword>
<name>A0ABP0HQ53_9DINO</name>
<dbReference type="PANTHER" id="PTHR22760">
    <property type="entry name" value="GLYCOSYLTRANSFERASE"/>
    <property type="match status" value="1"/>
</dbReference>
<keyword evidence="11" id="KW-1185">Reference proteome</keyword>
<evidence type="ECO:0000256" key="1">
    <source>
        <dbReference type="ARBA" id="ARBA00004477"/>
    </source>
</evidence>
<evidence type="ECO:0000256" key="9">
    <source>
        <dbReference type="SAM" id="SignalP"/>
    </source>
</evidence>
<dbReference type="InterPro" id="IPR005599">
    <property type="entry name" value="GPI_mannosylTrfase"/>
</dbReference>
<organism evidence="10 11">
    <name type="scientific">Durusdinium trenchii</name>
    <dbReference type="NCBI Taxonomy" id="1381693"/>
    <lineage>
        <taxon>Eukaryota</taxon>
        <taxon>Sar</taxon>
        <taxon>Alveolata</taxon>
        <taxon>Dinophyceae</taxon>
        <taxon>Suessiales</taxon>
        <taxon>Symbiodiniaceae</taxon>
        <taxon>Durusdinium</taxon>
    </lineage>
</organism>
<protein>
    <recommendedName>
        <fullName evidence="8">Mannosyltransferase</fullName>
        <ecNumber evidence="8">2.4.1.-</ecNumber>
    </recommendedName>
</protein>
<evidence type="ECO:0000256" key="6">
    <source>
        <dbReference type="ARBA" id="ARBA00022989"/>
    </source>
</evidence>
<feature type="transmembrane region" description="Helical" evidence="8">
    <location>
        <begin position="163"/>
        <end position="188"/>
    </location>
</feature>
<feature type="transmembrane region" description="Helical" evidence="8">
    <location>
        <begin position="289"/>
        <end position="306"/>
    </location>
</feature>
<evidence type="ECO:0000256" key="7">
    <source>
        <dbReference type="ARBA" id="ARBA00023136"/>
    </source>
</evidence>
<dbReference type="PANTHER" id="PTHR22760:SF4">
    <property type="entry name" value="GPI MANNOSYLTRANSFERASE 3"/>
    <property type="match status" value="1"/>
</dbReference>
<comment type="subcellular location">
    <subcellularLocation>
        <location evidence="1 8">Endoplasmic reticulum membrane</location>
        <topology evidence="1 8">Multi-pass membrane protein</topology>
    </subcellularLocation>
</comment>
<comment type="similarity">
    <text evidence="8">Belongs to the glycosyltransferase 22 family.</text>
</comment>
<accession>A0ABP0HQ53</accession>
<feature type="transmembrane region" description="Helical" evidence="8">
    <location>
        <begin position="262"/>
        <end position="283"/>
    </location>
</feature>
<evidence type="ECO:0000313" key="10">
    <source>
        <dbReference type="EMBL" id="CAK8991928.1"/>
    </source>
</evidence>
<sequence>MARSLWARAWYAWRDHGPWLLAFRLLNAWNLRTSFNPDEYWQGPEVSHAWRYGDGHLTWEWEKCVALRGVLHPGIFALLLTLLPDWPLLVAYAPRLLQGALASFADLAVYRSAERLGGKALARWALCVQLASWFQLYAVTRTFSSSLESVLAALVIDHLTRRALTGALVLGSLQVAIRPTAAGFWLAWAAWEVGVRVQCGDLHGAFWKLLVPGLQISGVVLSISTFLDSLFYQRFTLVPWNFVQFNLMADGGALYGSHPWHWYLEGLAVTLGTFLPFCCVGVGLGVKHFPSQLFAVGISICLLSLASHKEYRFLLPFFPIFSLLTGQGLQKTIGQLQEERTAKLTCLTIVFLPQIIAALFFCLVHQRGAEAVMAHLRQHPAGDDGVFFLTACHATPFYSFVHGQGPLGYLDCSPGQGSPQKRFFEQPMPVLREIFPEALHNATERAPPKGAALKHCLEYRYRKSWQLPEVFVLWGSLLAHEPRMGQWLEINRYQLEVELQDGVWSEGPYDVELWPSFSIWRKQPSFLASEFK</sequence>
<evidence type="ECO:0000256" key="3">
    <source>
        <dbReference type="ARBA" id="ARBA00022679"/>
    </source>
</evidence>
<feature type="signal peptide" evidence="9">
    <location>
        <begin position="1"/>
        <end position="28"/>
    </location>
</feature>
<keyword evidence="9" id="KW-0732">Signal</keyword>
<evidence type="ECO:0000256" key="2">
    <source>
        <dbReference type="ARBA" id="ARBA00022676"/>
    </source>
</evidence>
<keyword evidence="7 8" id="KW-0472">Membrane</keyword>
<dbReference type="EC" id="2.4.1.-" evidence="8"/>
<keyword evidence="4 8" id="KW-0812">Transmembrane</keyword>
<keyword evidence="3" id="KW-0808">Transferase</keyword>
<keyword evidence="5 8" id="KW-0256">Endoplasmic reticulum</keyword>
<evidence type="ECO:0000313" key="11">
    <source>
        <dbReference type="Proteomes" id="UP001642484"/>
    </source>
</evidence>
<feature type="transmembrane region" description="Helical" evidence="8">
    <location>
        <begin position="342"/>
        <end position="364"/>
    </location>
</feature>
<dbReference type="Proteomes" id="UP001642484">
    <property type="component" value="Unassembled WGS sequence"/>
</dbReference>
<evidence type="ECO:0000256" key="4">
    <source>
        <dbReference type="ARBA" id="ARBA00022692"/>
    </source>
</evidence>
<dbReference type="EMBL" id="CAXAMN010001014">
    <property type="protein sequence ID" value="CAK8991928.1"/>
    <property type="molecule type" value="Genomic_DNA"/>
</dbReference>
<comment type="caution">
    <text evidence="10">The sequence shown here is derived from an EMBL/GenBank/DDBJ whole genome shotgun (WGS) entry which is preliminary data.</text>
</comment>
<evidence type="ECO:0000256" key="8">
    <source>
        <dbReference type="RuleBase" id="RU363075"/>
    </source>
</evidence>
<feature type="chain" id="PRO_5046183642" description="Mannosyltransferase" evidence="9">
    <location>
        <begin position="29"/>
        <end position="532"/>
    </location>
</feature>
<evidence type="ECO:0000256" key="5">
    <source>
        <dbReference type="ARBA" id="ARBA00022824"/>
    </source>
</evidence>
<feature type="transmembrane region" description="Helical" evidence="8">
    <location>
        <begin position="209"/>
        <end position="231"/>
    </location>
</feature>
<gene>
    <name evidence="10" type="ORF">CCMP2556_LOCUS2656</name>
</gene>
<reference evidence="10 11" key="1">
    <citation type="submission" date="2024-02" db="EMBL/GenBank/DDBJ databases">
        <authorList>
            <person name="Chen Y."/>
            <person name="Shah S."/>
            <person name="Dougan E. K."/>
            <person name="Thang M."/>
            <person name="Chan C."/>
        </authorList>
    </citation>
    <scope>NUCLEOTIDE SEQUENCE [LARGE SCALE GENOMIC DNA]</scope>
</reference>
<feature type="transmembrane region" description="Helical" evidence="8">
    <location>
        <begin position="313"/>
        <end position="330"/>
    </location>
</feature>
<keyword evidence="6 8" id="KW-1133">Transmembrane helix</keyword>